<dbReference type="PANTHER" id="PTHR23513:SF9">
    <property type="entry name" value="ENTEROBACTIN EXPORTER ENTS"/>
    <property type="match status" value="1"/>
</dbReference>
<protein>
    <submittedName>
        <fullName evidence="9">MFS transporter</fullName>
    </submittedName>
</protein>
<dbReference type="InterPro" id="IPR010290">
    <property type="entry name" value="TM_effector"/>
</dbReference>
<evidence type="ECO:0000256" key="7">
    <source>
        <dbReference type="SAM" id="Phobius"/>
    </source>
</evidence>
<dbReference type="PROSITE" id="PS50850">
    <property type="entry name" value="MFS"/>
    <property type="match status" value="1"/>
</dbReference>
<dbReference type="GO" id="GO:0005886">
    <property type="term" value="C:plasma membrane"/>
    <property type="evidence" value="ECO:0007669"/>
    <property type="project" value="UniProtKB-SubCell"/>
</dbReference>
<evidence type="ECO:0000256" key="6">
    <source>
        <dbReference type="ARBA" id="ARBA00023136"/>
    </source>
</evidence>
<feature type="domain" description="Major facilitator superfamily (MFS) profile" evidence="8">
    <location>
        <begin position="1"/>
        <end position="390"/>
    </location>
</feature>
<evidence type="ECO:0000256" key="4">
    <source>
        <dbReference type="ARBA" id="ARBA00022692"/>
    </source>
</evidence>
<organism evidence="9 11">
    <name type="scientific">Geomonas paludis</name>
    <dbReference type="NCBI Taxonomy" id="2740185"/>
    <lineage>
        <taxon>Bacteria</taxon>
        <taxon>Pseudomonadati</taxon>
        <taxon>Thermodesulfobacteriota</taxon>
        <taxon>Desulfuromonadia</taxon>
        <taxon>Geobacterales</taxon>
        <taxon>Geobacteraceae</taxon>
        <taxon>Geomonas</taxon>
    </lineage>
</organism>
<dbReference type="Gene3D" id="1.20.1250.20">
    <property type="entry name" value="MFS general substrate transporter like domains"/>
    <property type="match status" value="1"/>
</dbReference>
<proteinExistence type="predicted"/>
<dbReference type="PANTHER" id="PTHR23513">
    <property type="entry name" value="INTEGRAL MEMBRANE EFFLUX PROTEIN-RELATED"/>
    <property type="match status" value="1"/>
</dbReference>
<keyword evidence="12" id="KW-1185">Reference proteome</keyword>
<accession>A0A6V8MS66</accession>
<dbReference type="EMBL" id="CP096574">
    <property type="protein sequence ID" value="UPU35499.1"/>
    <property type="molecule type" value="Genomic_DNA"/>
</dbReference>
<reference evidence="11" key="1">
    <citation type="submission" date="2020-06" db="EMBL/GenBank/DDBJ databases">
        <title>Draft genomic sequecing of Geomonas sp. Red736.</title>
        <authorList>
            <person name="Itoh H."/>
            <person name="Xu Z.X."/>
            <person name="Ushijima N."/>
            <person name="Masuda Y."/>
            <person name="Shiratori Y."/>
            <person name="Senoo K."/>
        </authorList>
    </citation>
    <scope>NUCLEOTIDE SEQUENCE [LARGE SCALE GENOMIC DNA]</scope>
    <source>
        <strain evidence="11">Red736</strain>
    </source>
</reference>
<feature type="transmembrane region" description="Helical" evidence="7">
    <location>
        <begin position="165"/>
        <end position="183"/>
    </location>
</feature>
<reference evidence="9" key="2">
    <citation type="journal article" date="2021" name="Int. J. Syst. Evol. Microbiol.">
        <title>Geomonas silvestris sp. nov., Geomonas paludis sp. nov. and Geomonas limicola sp. nov., isolated from terrestrial environments, and emended description of the genus Geomonas.</title>
        <authorList>
            <person name="Itoh H."/>
            <person name="Xu Z."/>
            <person name="Masuda Y."/>
            <person name="Ushijima N."/>
            <person name="Hayakawa C."/>
            <person name="Shiratori Y."/>
            <person name="Senoo K."/>
        </authorList>
    </citation>
    <scope>NUCLEOTIDE SEQUENCE</scope>
    <source>
        <strain evidence="9">Red736</strain>
    </source>
</reference>
<feature type="transmembrane region" description="Helical" evidence="7">
    <location>
        <begin position="101"/>
        <end position="126"/>
    </location>
</feature>
<dbReference type="Proteomes" id="UP000568888">
    <property type="component" value="Unassembled WGS sequence"/>
</dbReference>
<evidence type="ECO:0000256" key="5">
    <source>
        <dbReference type="ARBA" id="ARBA00022989"/>
    </source>
</evidence>
<evidence type="ECO:0000313" key="11">
    <source>
        <dbReference type="Proteomes" id="UP000568888"/>
    </source>
</evidence>
<evidence type="ECO:0000313" key="12">
    <source>
        <dbReference type="Proteomes" id="UP000831485"/>
    </source>
</evidence>
<dbReference type="Proteomes" id="UP000831485">
    <property type="component" value="Chromosome"/>
</dbReference>
<feature type="transmembrane region" description="Helical" evidence="7">
    <location>
        <begin position="359"/>
        <end position="383"/>
    </location>
</feature>
<dbReference type="SUPFAM" id="SSF103473">
    <property type="entry name" value="MFS general substrate transporter"/>
    <property type="match status" value="1"/>
</dbReference>
<dbReference type="Pfam" id="PF05977">
    <property type="entry name" value="MFS_3"/>
    <property type="match status" value="1"/>
</dbReference>
<gene>
    <name evidence="9" type="ORF">GMPD_08490</name>
    <name evidence="10" type="ORF">M1B72_18975</name>
</gene>
<dbReference type="CDD" id="cd06173">
    <property type="entry name" value="MFS_MefA_like"/>
    <property type="match status" value="1"/>
</dbReference>
<keyword evidence="5 7" id="KW-1133">Transmembrane helix</keyword>
<keyword evidence="2" id="KW-0813">Transport</keyword>
<feature type="transmembrane region" description="Helical" evidence="7">
    <location>
        <begin position="213"/>
        <end position="237"/>
    </location>
</feature>
<sequence length="397" mass="42144">MLRHRPFRLFWLARVCSSIALQMQAVAVGWQIYALTGSVFYLGLVGLAQFLPMFLLTLAVGHVADRYDRRRIAGTCQVLEGLALALLALGSHGGWLGKDAILVIVFVAGALRAFEGPTMLALVPWLVPQELIPRASAWSASANQTASIAGPALGGLLYALGPTTVYTSAALLFFAASLLLSRIRLDRAPVPREPATVRSLFAGIAFIRSRQEILGAISLDLFAVLLGGATALLPVFARDILHTGPLGLGLLRAAPAMGALGVSLFLARRPLRHRVGRTMFLSVFLFGVATVVFGLSTSFPLSMAALMALGAADIVSVVIRASLVQIETPDEMRGRVSAVNSMFIGTSNQLGEFESGVTAALFGTVPAVLIGGVGTMVVVLLWMKLFPRLLQVDKLGE</sequence>
<evidence type="ECO:0000313" key="10">
    <source>
        <dbReference type="EMBL" id="UPU35499.1"/>
    </source>
</evidence>
<dbReference type="InterPro" id="IPR036259">
    <property type="entry name" value="MFS_trans_sf"/>
</dbReference>
<comment type="subcellular location">
    <subcellularLocation>
        <location evidence="1">Cell membrane</location>
        <topology evidence="1">Multi-pass membrane protein</topology>
    </subcellularLocation>
</comment>
<feature type="transmembrane region" description="Helical" evidence="7">
    <location>
        <begin position="249"/>
        <end position="267"/>
    </location>
</feature>
<name>A0A6V8MS66_9BACT</name>
<evidence type="ECO:0000313" key="9">
    <source>
        <dbReference type="EMBL" id="GFO62930.1"/>
    </source>
</evidence>
<dbReference type="AlphaFoldDB" id="A0A6V8MS66"/>
<feature type="transmembrane region" description="Helical" evidence="7">
    <location>
        <begin position="39"/>
        <end position="60"/>
    </location>
</feature>
<keyword evidence="3" id="KW-1003">Cell membrane</keyword>
<dbReference type="GO" id="GO:0022857">
    <property type="term" value="F:transmembrane transporter activity"/>
    <property type="evidence" value="ECO:0007669"/>
    <property type="project" value="InterPro"/>
</dbReference>
<evidence type="ECO:0000259" key="8">
    <source>
        <dbReference type="PROSITE" id="PS50850"/>
    </source>
</evidence>
<keyword evidence="4 7" id="KW-0812">Transmembrane</keyword>
<evidence type="ECO:0000256" key="3">
    <source>
        <dbReference type="ARBA" id="ARBA00022475"/>
    </source>
</evidence>
<keyword evidence="6 7" id="KW-0472">Membrane</keyword>
<feature type="transmembrane region" description="Helical" evidence="7">
    <location>
        <begin position="279"/>
        <end position="297"/>
    </location>
</feature>
<dbReference type="EMBL" id="BLXY01000001">
    <property type="protein sequence ID" value="GFO62930.1"/>
    <property type="molecule type" value="Genomic_DNA"/>
</dbReference>
<dbReference type="InterPro" id="IPR020846">
    <property type="entry name" value="MFS_dom"/>
</dbReference>
<evidence type="ECO:0000256" key="1">
    <source>
        <dbReference type="ARBA" id="ARBA00004651"/>
    </source>
</evidence>
<reference evidence="10" key="3">
    <citation type="submission" date="2022-04" db="EMBL/GenBank/DDBJ databases">
        <authorList>
            <person name="Liu G."/>
        </authorList>
    </citation>
    <scope>NUCLEOTIDE SEQUENCE</scope>
    <source>
        <strain evidence="10">RG22</strain>
    </source>
</reference>
<evidence type="ECO:0000256" key="2">
    <source>
        <dbReference type="ARBA" id="ARBA00022448"/>
    </source>
</evidence>